<dbReference type="Pfam" id="PF01774">
    <property type="entry name" value="UreD"/>
    <property type="match status" value="1"/>
</dbReference>
<reference evidence="4 5" key="1">
    <citation type="submission" date="2018-04" db="EMBL/GenBank/DDBJ databases">
        <title>Transcriptomics of ammonia oxidizing archaea.</title>
        <authorList>
            <person name="Carini P."/>
        </authorList>
    </citation>
    <scope>NUCLEOTIDE SEQUENCE [LARGE SCALE GENOMIC DNA]</scope>
    <source>
        <strain evidence="4 5">U25</strain>
    </source>
</reference>
<evidence type="ECO:0000313" key="5">
    <source>
        <dbReference type="Proteomes" id="UP000241022"/>
    </source>
</evidence>
<evidence type="ECO:0000256" key="3">
    <source>
        <dbReference type="HAMAP-Rule" id="MF_01384"/>
    </source>
</evidence>
<dbReference type="Proteomes" id="UP000241022">
    <property type="component" value="Unassembled WGS sequence"/>
</dbReference>
<dbReference type="GO" id="GO:0016151">
    <property type="term" value="F:nickel cation binding"/>
    <property type="evidence" value="ECO:0007669"/>
    <property type="project" value="UniProtKB-UniRule"/>
</dbReference>
<accession>A0A2R6TBS0</accession>
<dbReference type="InterPro" id="IPR002669">
    <property type="entry name" value="UreD"/>
</dbReference>
<protein>
    <recommendedName>
        <fullName evidence="3">Urease accessory protein UreD</fullName>
    </recommendedName>
</protein>
<dbReference type="PANTHER" id="PTHR33643:SF1">
    <property type="entry name" value="UREASE ACCESSORY PROTEIN D"/>
    <property type="match status" value="1"/>
</dbReference>
<dbReference type="AlphaFoldDB" id="A0A2R6TBS0"/>
<dbReference type="EMBL" id="LXWN01000001">
    <property type="protein sequence ID" value="PTL87893.1"/>
    <property type="molecule type" value="Genomic_DNA"/>
</dbReference>
<evidence type="ECO:0000256" key="1">
    <source>
        <dbReference type="ARBA" id="ARBA00007177"/>
    </source>
</evidence>
<gene>
    <name evidence="3" type="primary">ureD</name>
    <name evidence="4" type="ORF">A7X95_01025</name>
</gene>
<keyword evidence="2 3" id="KW-0143">Chaperone</keyword>
<comment type="similarity">
    <text evidence="1 3">Belongs to the UreD family.</text>
</comment>
<evidence type="ECO:0000256" key="2">
    <source>
        <dbReference type="ARBA" id="ARBA00023186"/>
    </source>
</evidence>
<dbReference type="HAMAP" id="MF_01384">
    <property type="entry name" value="UreD"/>
    <property type="match status" value="1"/>
</dbReference>
<comment type="subunit">
    <text evidence="3">UreD, UreF and UreG form a complex that acts as a GTP-hydrolysis-dependent molecular chaperone, activating the urease apoprotein by helping to assemble the nickel containing metallocenter of UreC. The UreE protein probably delivers the nickel.</text>
</comment>
<comment type="subcellular location">
    <subcellularLocation>
        <location evidence="3">Cytoplasm</location>
    </subcellularLocation>
</comment>
<dbReference type="PANTHER" id="PTHR33643">
    <property type="entry name" value="UREASE ACCESSORY PROTEIN D"/>
    <property type="match status" value="1"/>
</dbReference>
<evidence type="ECO:0000313" key="4">
    <source>
        <dbReference type="EMBL" id="PTL87893.1"/>
    </source>
</evidence>
<organism evidence="4 5">
    <name type="scientific">Candidatus Nitrosopelagicus brevis</name>
    <dbReference type="NCBI Taxonomy" id="1410606"/>
    <lineage>
        <taxon>Archaea</taxon>
        <taxon>Nitrososphaerota</taxon>
    </lineage>
</organism>
<keyword evidence="3" id="KW-0963">Cytoplasm</keyword>
<dbReference type="GO" id="GO:0005737">
    <property type="term" value="C:cytoplasm"/>
    <property type="evidence" value="ECO:0007669"/>
    <property type="project" value="UniProtKB-SubCell"/>
</dbReference>
<keyword evidence="3" id="KW-0996">Nickel insertion</keyword>
<comment type="caution">
    <text evidence="4">The sequence shown here is derived from an EMBL/GenBank/DDBJ whole genome shotgun (WGS) entry which is preliminary data.</text>
</comment>
<proteinExistence type="inferred from homology"/>
<keyword evidence="5" id="KW-1185">Reference proteome</keyword>
<sequence>MMNLKHCTPSDIPQEFLQYDGDIAQMGVGKSGKIGFLELELQNDSDKQKTIITKKQTQVPLYVQKALHYDLDYPSMAHVFILSPSGGILQGDRYRMDVELRNNAISHITTQGATRIYKMESNYATHMVTLNLKDNSYLEFIPEQIIPYKNSRFYQKTNLQIDDSSTVVYSETIVPGRIAMGEMFDFDLCYLKTEGKINDRVQFRDSSLLSPKMQKIQSLAMFDDKTILTSVYILTKKHVTKVNDMINELFSHTQNISGGSSILPNDSGISIRILGNSSEDQKITIYEILKIIRKEILPEYL</sequence>
<comment type="function">
    <text evidence="3">Required for maturation of urease via the functional incorporation of the urease nickel metallocenter.</text>
</comment>
<name>A0A2R6TBS0_9ARCH</name>